<keyword evidence="2" id="KW-0812">Transmembrane</keyword>
<dbReference type="Proteomes" id="UP001526426">
    <property type="component" value="Unassembled WGS sequence"/>
</dbReference>
<dbReference type="PANTHER" id="PTHR40659:SF1">
    <property type="entry name" value="NICKEL_COBALT EFFLUX SYSTEM RCNA"/>
    <property type="match status" value="1"/>
</dbReference>
<comment type="caution">
    <text evidence="4">The sequence shown here is derived from an EMBL/GenBank/DDBJ whole genome shotgun (WGS) entry which is preliminary data.</text>
</comment>
<sequence>MTPVFLLAHLAQSRELAHFLLTEPTVGSIWGGMAIAFGFGAFHALSPGHGKALVSAYLIGTQGTPQQAILLGVTTTITHTLGVFLLGAIALFASQYILPEQLYPVLSALSGMMICLVGVSLVRKRLQSPSHDHHSDHEHDHHHHHHHHHHHASNKLSDLIKLGIAGGLVPCPSALVMLLGAIALHQITYGLFLVTGFSLGLALVLVLLGLIAVYARQWLEKFPRTQAISRSLSLTSACVVVVIGLGLTFVSSTSLL</sequence>
<evidence type="ECO:0000313" key="5">
    <source>
        <dbReference type="Proteomes" id="UP001526426"/>
    </source>
</evidence>
<feature type="transmembrane region" description="Helical" evidence="2">
    <location>
        <begin position="29"/>
        <end position="47"/>
    </location>
</feature>
<organism evidence="4 5">
    <name type="scientific">Spirulina subsalsa FACHB-351</name>
    <dbReference type="NCBI Taxonomy" id="234711"/>
    <lineage>
        <taxon>Bacteria</taxon>
        <taxon>Bacillati</taxon>
        <taxon>Cyanobacteriota</taxon>
        <taxon>Cyanophyceae</taxon>
        <taxon>Spirulinales</taxon>
        <taxon>Spirulinaceae</taxon>
        <taxon>Spirulina</taxon>
    </lineage>
</organism>
<feature type="transmembrane region" description="Helical" evidence="2">
    <location>
        <begin position="159"/>
        <end position="183"/>
    </location>
</feature>
<dbReference type="Pfam" id="PF13386">
    <property type="entry name" value="DsbD_2"/>
    <property type="match status" value="1"/>
</dbReference>
<feature type="transmembrane region" description="Helical" evidence="2">
    <location>
        <begin position="189"/>
        <end position="215"/>
    </location>
</feature>
<name>A0ABT3LBJ5_9CYAN</name>
<evidence type="ECO:0000259" key="3">
    <source>
        <dbReference type="Pfam" id="PF13386"/>
    </source>
</evidence>
<feature type="transmembrane region" description="Helical" evidence="2">
    <location>
        <begin position="68"/>
        <end position="96"/>
    </location>
</feature>
<dbReference type="InterPro" id="IPR039447">
    <property type="entry name" value="UreH-like_TM_dom"/>
</dbReference>
<keyword evidence="2" id="KW-0472">Membrane</keyword>
<keyword evidence="5" id="KW-1185">Reference proteome</keyword>
<feature type="transmembrane region" description="Helical" evidence="2">
    <location>
        <begin position="227"/>
        <end position="250"/>
    </location>
</feature>
<dbReference type="InterPro" id="IPR051224">
    <property type="entry name" value="NiCoT_RcnA"/>
</dbReference>
<feature type="compositionally biased region" description="Basic and acidic residues" evidence="1">
    <location>
        <begin position="130"/>
        <end position="139"/>
    </location>
</feature>
<dbReference type="EMBL" id="JAIHOM010000199">
    <property type="protein sequence ID" value="MCW6038887.1"/>
    <property type="molecule type" value="Genomic_DNA"/>
</dbReference>
<protein>
    <submittedName>
        <fullName evidence="4">Sulfite exporter TauE/SafE family protein</fullName>
    </submittedName>
</protein>
<evidence type="ECO:0000256" key="2">
    <source>
        <dbReference type="SAM" id="Phobius"/>
    </source>
</evidence>
<feature type="transmembrane region" description="Helical" evidence="2">
    <location>
        <begin position="102"/>
        <end position="122"/>
    </location>
</feature>
<reference evidence="4 5" key="1">
    <citation type="submission" date="2021-08" db="EMBL/GenBank/DDBJ databases">
        <title>Draft genome sequence of Spirulina subsalsa with high tolerance to salinity and hype-accumulation of phycocyanin.</title>
        <authorList>
            <person name="Pei H."/>
            <person name="Jiang L."/>
        </authorList>
    </citation>
    <scope>NUCLEOTIDE SEQUENCE [LARGE SCALE GENOMIC DNA]</scope>
    <source>
        <strain evidence="4 5">FACHB-351</strain>
    </source>
</reference>
<accession>A0ABT3LBJ5</accession>
<feature type="domain" description="Urease accessory protein UreH-like transmembrane" evidence="3">
    <location>
        <begin position="85"/>
        <end position="226"/>
    </location>
</feature>
<evidence type="ECO:0000256" key="1">
    <source>
        <dbReference type="SAM" id="MobiDB-lite"/>
    </source>
</evidence>
<dbReference type="RefSeq" id="WP_265266829.1">
    <property type="nucleotide sequence ID" value="NZ_JAIHOM010000199.1"/>
</dbReference>
<evidence type="ECO:0000313" key="4">
    <source>
        <dbReference type="EMBL" id="MCW6038887.1"/>
    </source>
</evidence>
<keyword evidence="2" id="KW-1133">Transmembrane helix</keyword>
<gene>
    <name evidence="4" type="ORF">K4A83_21865</name>
</gene>
<proteinExistence type="predicted"/>
<dbReference type="PANTHER" id="PTHR40659">
    <property type="entry name" value="NICKEL/COBALT EFFLUX SYSTEM RCNA"/>
    <property type="match status" value="1"/>
</dbReference>
<feature type="region of interest" description="Disordered" evidence="1">
    <location>
        <begin position="128"/>
        <end position="148"/>
    </location>
</feature>